<reference evidence="2 3" key="2">
    <citation type="submission" date="2024-05" db="EMBL/GenBank/DDBJ databases">
        <authorList>
            <person name="Chen Y."/>
            <person name="Shah S."/>
            <person name="Dougan E. K."/>
            <person name="Thang M."/>
            <person name="Chan C."/>
        </authorList>
    </citation>
    <scope>NUCLEOTIDE SEQUENCE [LARGE SCALE GENOMIC DNA]</scope>
</reference>
<evidence type="ECO:0000313" key="2">
    <source>
        <dbReference type="EMBL" id="CAL4783372.1"/>
    </source>
</evidence>
<keyword evidence="3" id="KW-1185">Reference proteome</keyword>
<evidence type="ECO:0000313" key="1">
    <source>
        <dbReference type="EMBL" id="CAI3996060.1"/>
    </source>
</evidence>
<dbReference type="Proteomes" id="UP001152797">
    <property type="component" value="Unassembled WGS sequence"/>
</dbReference>
<comment type="caution">
    <text evidence="1">The sequence shown here is derived from an EMBL/GenBank/DDBJ whole genome shotgun (WGS) entry which is preliminary data.</text>
</comment>
<evidence type="ECO:0000313" key="3">
    <source>
        <dbReference type="Proteomes" id="UP001152797"/>
    </source>
</evidence>
<dbReference type="EMBL" id="CAMXCT030002152">
    <property type="protein sequence ID" value="CAL4783372.1"/>
    <property type="molecule type" value="Genomic_DNA"/>
</dbReference>
<reference evidence="1" key="1">
    <citation type="submission" date="2022-10" db="EMBL/GenBank/DDBJ databases">
        <authorList>
            <person name="Chen Y."/>
            <person name="Dougan E. K."/>
            <person name="Chan C."/>
            <person name="Rhodes N."/>
            <person name="Thang M."/>
        </authorList>
    </citation>
    <scope>NUCLEOTIDE SEQUENCE</scope>
</reference>
<gene>
    <name evidence="1" type="ORF">C1SCF055_LOCUS22565</name>
</gene>
<sequence length="200" mass="21632">MVPVEKDVPEEKTLPKKNTNLNKFQHDLLVRDDDEHPFDHDLSLTIAALGTLGDVETWSDTEVVFITRKLTLNVAKVDLMVNLISAKHKCGSGPDPHPGTTTTTTMGQNITLLVAPVVKKVTSEDCEHRAFRAYVTPNVTAVSSLVGNLGDIITFTVSMPAGYIANVGKNSGPGESDGMRRLRQWFCVSASGHSCADAQS</sequence>
<name>A0A9P1CQW5_9DINO</name>
<organism evidence="1">
    <name type="scientific">Cladocopium goreaui</name>
    <dbReference type="NCBI Taxonomy" id="2562237"/>
    <lineage>
        <taxon>Eukaryota</taxon>
        <taxon>Sar</taxon>
        <taxon>Alveolata</taxon>
        <taxon>Dinophyceae</taxon>
        <taxon>Suessiales</taxon>
        <taxon>Symbiodiniaceae</taxon>
        <taxon>Cladocopium</taxon>
    </lineage>
</organism>
<dbReference type="AlphaFoldDB" id="A0A9P1CQW5"/>
<dbReference type="EMBL" id="CAMXCT010002152">
    <property type="protein sequence ID" value="CAI3996060.1"/>
    <property type="molecule type" value="Genomic_DNA"/>
</dbReference>
<protein>
    <submittedName>
        <fullName evidence="2">IPT/TIG domain-containing protein</fullName>
    </submittedName>
</protein>
<dbReference type="OrthoDB" id="438542at2759"/>
<accession>A0A9P1CQW5</accession>
<proteinExistence type="predicted"/>
<dbReference type="EMBL" id="CAMXCT020002152">
    <property type="protein sequence ID" value="CAL1149435.1"/>
    <property type="molecule type" value="Genomic_DNA"/>
</dbReference>